<organism evidence="1 2">
    <name type="scientific">Citrullus colocynthis</name>
    <name type="common">colocynth</name>
    <dbReference type="NCBI Taxonomy" id="252529"/>
    <lineage>
        <taxon>Eukaryota</taxon>
        <taxon>Viridiplantae</taxon>
        <taxon>Streptophyta</taxon>
        <taxon>Embryophyta</taxon>
        <taxon>Tracheophyta</taxon>
        <taxon>Spermatophyta</taxon>
        <taxon>Magnoliopsida</taxon>
        <taxon>eudicotyledons</taxon>
        <taxon>Gunneridae</taxon>
        <taxon>Pentapetalae</taxon>
        <taxon>rosids</taxon>
        <taxon>fabids</taxon>
        <taxon>Cucurbitales</taxon>
        <taxon>Cucurbitaceae</taxon>
        <taxon>Benincaseae</taxon>
        <taxon>Citrullus</taxon>
    </lineage>
</organism>
<gene>
    <name evidence="1" type="ORF">CITCOLO1_LOCUS8101</name>
</gene>
<dbReference type="EMBL" id="OZ021736">
    <property type="protein sequence ID" value="CAK9316248.1"/>
    <property type="molecule type" value="Genomic_DNA"/>
</dbReference>
<protein>
    <submittedName>
        <fullName evidence="1">Uncharacterized protein</fullName>
    </submittedName>
</protein>
<proteinExistence type="predicted"/>
<evidence type="ECO:0000313" key="1">
    <source>
        <dbReference type="EMBL" id="CAK9316248.1"/>
    </source>
</evidence>
<evidence type="ECO:0000313" key="2">
    <source>
        <dbReference type="Proteomes" id="UP001642487"/>
    </source>
</evidence>
<sequence>MASDTIMASVVCQVHGGIIEGIAPCRGYVQGEAKCKVQVKKPKLNWSLPCWSIAPRINLRTSTYEVTTIEPEVLSNSPDYDEKLIQNYVPVYVTFPLRVVTTDNELEDRDGIKK</sequence>
<name>A0ABP0Y707_9ROSI</name>
<keyword evidence="2" id="KW-1185">Reference proteome</keyword>
<reference evidence="1 2" key="1">
    <citation type="submission" date="2024-03" db="EMBL/GenBank/DDBJ databases">
        <authorList>
            <person name="Gkanogiannis A."/>
            <person name="Becerra Lopez-Lavalle L."/>
        </authorList>
    </citation>
    <scope>NUCLEOTIDE SEQUENCE [LARGE SCALE GENOMIC DNA]</scope>
</reference>
<dbReference type="Proteomes" id="UP001642487">
    <property type="component" value="Chromosome 2"/>
</dbReference>
<accession>A0ABP0Y707</accession>